<evidence type="ECO:0000256" key="3">
    <source>
        <dbReference type="ARBA" id="ARBA00023242"/>
    </source>
</evidence>
<dbReference type="Pfam" id="PF16136">
    <property type="entry name" value="NLS_NINJA_AFP"/>
    <property type="match status" value="1"/>
</dbReference>
<dbReference type="AlphaFoldDB" id="A0AAW1M628"/>
<feature type="domain" description="Ethylene-responsive binding factor-associated repression" evidence="6">
    <location>
        <begin position="6"/>
        <end position="38"/>
    </location>
</feature>
<dbReference type="InterPro" id="IPR032310">
    <property type="entry name" value="NLS_NINJA_AFP-like"/>
</dbReference>
<evidence type="ECO:0000256" key="1">
    <source>
        <dbReference type="ARBA" id="ARBA00004123"/>
    </source>
</evidence>
<dbReference type="Pfam" id="PF07897">
    <property type="entry name" value="EAR"/>
    <property type="match status" value="1"/>
</dbReference>
<feature type="compositionally biased region" description="Basic residues" evidence="5">
    <location>
        <begin position="82"/>
        <end position="92"/>
    </location>
</feature>
<feature type="compositionally biased region" description="Basic and acidic residues" evidence="5">
    <location>
        <begin position="157"/>
        <end position="170"/>
    </location>
</feature>
<evidence type="ECO:0000256" key="4">
    <source>
        <dbReference type="RuleBase" id="RU369029"/>
    </source>
</evidence>
<feature type="domain" description="Tify" evidence="7">
    <location>
        <begin position="212"/>
        <end position="245"/>
    </location>
</feature>
<dbReference type="InterPro" id="IPR032308">
    <property type="entry name" value="TDBD"/>
</dbReference>
<evidence type="ECO:0000256" key="5">
    <source>
        <dbReference type="SAM" id="MobiDB-lite"/>
    </source>
</evidence>
<dbReference type="EMBL" id="JBDFQZ010000003">
    <property type="protein sequence ID" value="KAK9741206.1"/>
    <property type="molecule type" value="Genomic_DNA"/>
</dbReference>
<dbReference type="InterPro" id="IPR012463">
    <property type="entry name" value="Ninja_motif"/>
</dbReference>
<dbReference type="Proteomes" id="UP001443914">
    <property type="component" value="Unassembled WGS sequence"/>
</dbReference>
<comment type="subcellular location">
    <subcellularLocation>
        <location evidence="1 4">Nucleus</location>
    </subcellularLocation>
</comment>
<reference evidence="8" key="1">
    <citation type="submission" date="2024-03" db="EMBL/GenBank/DDBJ databases">
        <title>WGS assembly of Saponaria officinalis var. Norfolk2.</title>
        <authorList>
            <person name="Jenkins J."/>
            <person name="Shu S."/>
            <person name="Grimwood J."/>
            <person name="Barry K."/>
            <person name="Goodstein D."/>
            <person name="Schmutz J."/>
            <person name="Leebens-Mack J."/>
            <person name="Osbourn A."/>
        </authorList>
    </citation>
    <scope>NUCLEOTIDE SEQUENCE [LARGE SCALE GENOMIC DNA]</scope>
    <source>
        <strain evidence="8">JIC</strain>
    </source>
</reference>
<accession>A0AAW1M628</accession>
<dbReference type="InterPro" id="IPR031307">
    <property type="entry name" value="Ninja_fam"/>
</dbReference>
<keyword evidence="3 4" id="KW-0539">Nucleus</keyword>
<protein>
    <recommendedName>
        <fullName evidence="4">Ninja-family protein</fullName>
    </recommendedName>
    <alternativeName>
        <fullName evidence="4">ABI-binding protein</fullName>
    </alternativeName>
</protein>
<gene>
    <name evidence="8" type="ORF">RND81_03G088800</name>
</gene>
<comment type="caution">
    <text evidence="8">The sequence shown here is derived from an EMBL/GenBank/DDBJ whole genome shotgun (WGS) entry which is preliminary data.</text>
</comment>
<dbReference type="GO" id="GO:0007165">
    <property type="term" value="P:signal transduction"/>
    <property type="evidence" value="ECO:0007669"/>
    <property type="project" value="InterPro"/>
</dbReference>
<comment type="function">
    <text evidence="4">Acts as a negative regulator of abscisic acid (ABA) response.</text>
</comment>
<evidence type="ECO:0000259" key="6">
    <source>
        <dbReference type="Pfam" id="PF07897"/>
    </source>
</evidence>
<feature type="compositionally biased region" description="Basic and acidic residues" evidence="5">
    <location>
        <begin position="93"/>
        <end position="109"/>
    </location>
</feature>
<feature type="region of interest" description="Disordered" evidence="5">
    <location>
        <begin position="78"/>
        <end position="192"/>
    </location>
</feature>
<dbReference type="Pfam" id="PF16135">
    <property type="entry name" value="TDBD"/>
    <property type="match status" value="1"/>
</dbReference>
<evidence type="ECO:0000256" key="2">
    <source>
        <dbReference type="ARBA" id="ARBA00006081"/>
    </source>
</evidence>
<dbReference type="GO" id="GO:0045892">
    <property type="term" value="P:negative regulation of DNA-templated transcription"/>
    <property type="evidence" value="ECO:0007669"/>
    <property type="project" value="TreeGrafter"/>
</dbReference>
<sequence length="251" mass="27822">MAENSEEEIELTLGLSLNGKFGVDPIRTNNLKRSSSVINETTRFEVETTPWWGGEALERTCSLPVDVEEARRRKDLQTVRRREAKRRLSKKQRSCDGENEKTVVEREESMAGMASQRSSGSSGLSEVDSQTTPLLHGMNTSTEAKSPQSVQSFSEQQELRRETANREAKPPRSISAPNVLADMPTVSTKGDGPNGKRIDGFLYRYKKGEEVRIVCVCHGSFLTPAEFVKHAGGGDVEHPLRHIVVNPSPSL</sequence>
<feature type="compositionally biased region" description="Low complexity" evidence="5">
    <location>
        <begin position="110"/>
        <end position="125"/>
    </location>
</feature>
<name>A0AAW1M628_SAPOF</name>
<feature type="compositionally biased region" description="Polar residues" evidence="5">
    <location>
        <begin position="127"/>
        <end position="156"/>
    </location>
</feature>
<dbReference type="GO" id="GO:0005634">
    <property type="term" value="C:nucleus"/>
    <property type="evidence" value="ECO:0007669"/>
    <property type="project" value="UniProtKB-SubCell"/>
</dbReference>
<dbReference type="PANTHER" id="PTHR31413:SF31">
    <property type="entry name" value="NINJA-FAMILY PROTEIN AFP3"/>
    <property type="match status" value="1"/>
</dbReference>
<evidence type="ECO:0000313" key="8">
    <source>
        <dbReference type="EMBL" id="KAK9741206.1"/>
    </source>
</evidence>
<proteinExistence type="inferred from homology"/>
<evidence type="ECO:0000313" key="9">
    <source>
        <dbReference type="Proteomes" id="UP001443914"/>
    </source>
</evidence>
<evidence type="ECO:0000259" key="7">
    <source>
        <dbReference type="Pfam" id="PF16135"/>
    </source>
</evidence>
<comment type="similarity">
    <text evidence="2 4">Belongs to the Ninja family.</text>
</comment>
<organism evidence="8 9">
    <name type="scientific">Saponaria officinalis</name>
    <name type="common">Common soapwort</name>
    <name type="synonym">Lychnis saponaria</name>
    <dbReference type="NCBI Taxonomy" id="3572"/>
    <lineage>
        <taxon>Eukaryota</taxon>
        <taxon>Viridiplantae</taxon>
        <taxon>Streptophyta</taxon>
        <taxon>Embryophyta</taxon>
        <taxon>Tracheophyta</taxon>
        <taxon>Spermatophyta</taxon>
        <taxon>Magnoliopsida</taxon>
        <taxon>eudicotyledons</taxon>
        <taxon>Gunneridae</taxon>
        <taxon>Pentapetalae</taxon>
        <taxon>Caryophyllales</taxon>
        <taxon>Caryophyllaceae</taxon>
        <taxon>Caryophylleae</taxon>
        <taxon>Saponaria</taxon>
    </lineage>
</organism>
<keyword evidence="9" id="KW-1185">Reference proteome</keyword>
<dbReference type="PANTHER" id="PTHR31413">
    <property type="entry name" value="AFP HOMOLOG 2"/>
    <property type="match status" value="1"/>
</dbReference>